<evidence type="ECO:0000256" key="3">
    <source>
        <dbReference type="ARBA" id="ARBA00022989"/>
    </source>
</evidence>
<dbReference type="EMBL" id="NOXS01000021">
    <property type="protein sequence ID" value="OYQ21619.1"/>
    <property type="molecule type" value="Genomic_DNA"/>
</dbReference>
<dbReference type="Pfam" id="PF07264">
    <property type="entry name" value="EI24"/>
    <property type="match status" value="1"/>
</dbReference>
<evidence type="ECO:0000313" key="7">
    <source>
        <dbReference type="Proteomes" id="UP000216361"/>
    </source>
</evidence>
<comment type="subcellular location">
    <subcellularLocation>
        <location evidence="1">Membrane</location>
        <topology evidence="1">Multi-pass membrane protein</topology>
    </subcellularLocation>
</comment>
<keyword evidence="2 5" id="KW-0812">Transmembrane</keyword>
<comment type="caution">
    <text evidence="6">The sequence shown here is derived from an EMBL/GenBank/DDBJ whole genome shotgun (WGS) entry which is preliminary data.</text>
</comment>
<dbReference type="Proteomes" id="UP000216361">
    <property type="component" value="Unassembled WGS sequence"/>
</dbReference>
<evidence type="ECO:0000256" key="5">
    <source>
        <dbReference type="SAM" id="Phobius"/>
    </source>
</evidence>
<keyword evidence="4 5" id="KW-0472">Membrane</keyword>
<dbReference type="AlphaFoldDB" id="A0A255XX93"/>
<protein>
    <recommendedName>
        <fullName evidence="8">Cysteine biosynthesis protein CysZ</fullName>
    </recommendedName>
</protein>
<dbReference type="OrthoDB" id="5421146at2"/>
<evidence type="ECO:0000313" key="6">
    <source>
        <dbReference type="EMBL" id="OYQ21619.1"/>
    </source>
</evidence>
<sequence>MPLLLKAKDRHSLGQNQGGRPSRLVQCGIKPVISALLLAFRQLPDPKIRGVLIQSVLVALTVLIVLTVVVIIGVGALGATGIVWLDWLLGVLGGLVSATGAWLLFPVVVVALTSLFTDRVAAAVEAKHYPHLPRARDIPLAEEIRGALSLLAKGVLLNIVILPLYLLAGPVAPFIFYAANGLLLGRDYFQSIALRRLSLPEAQAIAKRQQGRIWAAGAVLALLGSLPFVNLLVPILATAFMIHLFEHLRQRGAF</sequence>
<dbReference type="InterPro" id="IPR059112">
    <property type="entry name" value="CysZ/EI24"/>
</dbReference>
<proteinExistence type="predicted"/>
<reference evidence="6 7" key="1">
    <citation type="submission" date="2017-07" db="EMBL/GenBank/DDBJ databases">
        <title>Elstera cyanobacteriorum sp. nov., a novel bacterium isolated from cyanobacterial aggregates in a eutrophic lake.</title>
        <authorList>
            <person name="Cai H."/>
        </authorList>
    </citation>
    <scope>NUCLEOTIDE SEQUENCE [LARGE SCALE GENOMIC DNA]</scope>
    <source>
        <strain evidence="6 7">TH019</strain>
    </source>
</reference>
<name>A0A255XX93_9PROT</name>
<keyword evidence="3 5" id="KW-1133">Transmembrane helix</keyword>
<feature type="transmembrane region" description="Helical" evidence="5">
    <location>
        <begin position="87"/>
        <end position="112"/>
    </location>
</feature>
<organism evidence="6 7">
    <name type="scientific">Elstera cyanobacteriorum</name>
    <dbReference type="NCBI Taxonomy" id="2022747"/>
    <lineage>
        <taxon>Bacteria</taxon>
        <taxon>Pseudomonadati</taxon>
        <taxon>Pseudomonadota</taxon>
        <taxon>Alphaproteobacteria</taxon>
        <taxon>Rhodospirillales</taxon>
        <taxon>Rhodospirillaceae</taxon>
        <taxon>Elstera</taxon>
    </lineage>
</organism>
<accession>A0A255XX93</accession>
<gene>
    <name evidence="6" type="ORF">CHR90_01830</name>
</gene>
<keyword evidence="7" id="KW-1185">Reference proteome</keyword>
<feature type="transmembrane region" description="Helical" evidence="5">
    <location>
        <begin position="51"/>
        <end position="75"/>
    </location>
</feature>
<evidence type="ECO:0008006" key="8">
    <source>
        <dbReference type="Google" id="ProtNLM"/>
    </source>
</evidence>
<evidence type="ECO:0000256" key="1">
    <source>
        <dbReference type="ARBA" id="ARBA00004141"/>
    </source>
</evidence>
<feature type="transmembrane region" description="Helical" evidence="5">
    <location>
        <begin position="155"/>
        <end position="179"/>
    </location>
</feature>
<feature type="transmembrane region" description="Helical" evidence="5">
    <location>
        <begin position="213"/>
        <end position="242"/>
    </location>
</feature>
<evidence type="ECO:0000256" key="4">
    <source>
        <dbReference type="ARBA" id="ARBA00023136"/>
    </source>
</evidence>
<evidence type="ECO:0000256" key="2">
    <source>
        <dbReference type="ARBA" id="ARBA00022692"/>
    </source>
</evidence>